<feature type="compositionally biased region" description="Acidic residues" evidence="2">
    <location>
        <begin position="1"/>
        <end position="12"/>
    </location>
</feature>
<evidence type="ECO:0000256" key="2">
    <source>
        <dbReference type="SAM" id="MobiDB-lite"/>
    </source>
</evidence>
<protein>
    <submittedName>
        <fullName evidence="5">PLAC8 domain-containing protein</fullName>
    </submittedName>
</protein>
<evidence type="ECO:0000313" key="3">
    <source>
        <dbReference type="EMBL" id="VDD75950.1"/>
    </source>
</evidence>
<dbReference type="WBParaSite" id="MCU_007429-RA">
    <property type="protein sequence ID" value="MCU_007429-RA"/>
    <property type="gene ID" value="MCU_007429"/>
</dbReference>
<keyword evidence="4" id="KW-1185">Reference proteome</keyword>
<organism evidence="3 4">
    <name type="scientific">Mesocestoides corti</name>
    <name type="common">Flatworm</name>
    <dbReference type="NCBI Taxonomy" id="53468"/>
    <lineage>
        <taxon>Eukaryota</taxon>
        <taxon>Metazoa</taxon>
        <taxon>Spiralia</taxon>
        <taxon>Lophotrochozoa</taxon>
        <taxon>Platyhelminthes</taxon>
        <taxon>Cestoda</taxon>
        <taxon>Eucestoda</taxon>
        <taxon>Cyclophyllidea</taxon>
        <taxon>Mesocestoididae</taxon>
        <taxon>Mesocestoides</taxon>
    </lineage>
</organism>
<dbReference type="InterPro" id="IPR006461">
    <property type="entry name" value="PLAC_motif_containing"/>
</dbReference>
<dbReference type="EMBL" id="UXSR01000284">
    <property type="protein sequence ID" value="VDD75950.1"/>
    <property type="molecule type" value="Genomic_DNA"/>
</dbReference>
<dbReference type="Pfam" id="PF04749">
    <property type="entry name" value="PLAC8"/>
    <property type="match status" value="1"/>
</dbReference>
<proteinExistence type="inferred from homology"/>
<dbReference type="AlphaFoldDB" id="A0A0R3U5F4"/>
<gene>
    <name evidence="3" type="ORF">MCOS_LOCUS1953</name>
</gene>
<dbReference type="PANTHER" id="PTHR15907">
    <property type="entry name" value="DUF614 FAMILY PROTEIN-RELATED"/>
    <property type="match status" value="1"/>
</dbReference>
<evidence type="ECO:0000313" key="4">
    <source>
        <dbReference type="Proteomes" id="UP000267029"/>
    </source>
</evidence>
<sequence length="143" mass="15806">MSSTSSDDEDGGGNDRGKEGEVEEAVNAQAVPQGEANGQVVTSQPVDRELRDWSDGLFSCHKDVGHCFLVAFFSPCMACYEFHKHNENPLLGCTYFGPLMALVAQYRARNGITGSLCTDCLMSYFCTSCMLCRLHRDFTRSKK</sequence>
<accession>A0A0R3U5F4</accession>
<reference evidence="3 4" key="1">
    <citation type="submission" date="2018-10" db="EMBL/GenBank/DDBJ databases">
        <authorList>
            <consortium name="Pathogen Informatics"/>
        </authorList>
    </citation>
    <scope>NUCLEOTIDE SEQUENCE [LARGE SCALE GENOMIC DNA]</scope>
</reference>
<reference evidence="5" key="2">
    <citation type="submission" date="2019-11" db="UniProtKB">
        <authorList>
            <consortium name="WormBaseParasite"/>
        </authorList>
    </citation>
    <scope>IDENTIFICATION</scope>
</reference>
<evidence type="ECO:0000313" key="5">
    <source>
        <dbReference type="WBParaSite" id="MCU_007429-RA"/>
    </source>
</evidence>
<dbReference type="STRING" id="53468.A0A0R3U5F4"/>
<feature type="region of interest" description="Disordered" evidence="2">
    <location>
        <begin position="1"/>
        <end position="45"/>
    </location>
</feature>
<evidence type="ECO:0000256" key="1">
    <source>
        <dbReference type="ARBA" id="ARBA00009024"/>
    </source>
</evidence>
<name>A0A0R3U5F4_MESCO</name>
<dbReference type="OrthoDB" id="1045822at2759"/>
<comment type="similarity">
    <text evidence="1">Belongs to the cornifelin family.</text>
</comment>
<dbReference type="Proteomes" id="UP000267029">
    <property type="component" value="Unassembled WGS sequence"/>
</dbReference>